<evidence type="ECO:0000313" key="3">
    <source>
        <dbReference type="Proteomes" id="UP001221757"/>
    </source>
</evidence>
<evidence type="ECO:0008006" key="4">
    <source>
        <dbReference type="Google" id="ProtNLM"/>
    </source>
</evidence>
<organism evidence="2 3">
    <name type="scientific">Mycena rosella</name>
    <name type="common">Pink bonnet</name>
    <name type="synonym">Agaricus rosellus</name>
    <dbReference type="NCBI Taxonomy" id="1033263"/>
    <lineage>
        <taxon>Eukaryota</taxon>
        <taxon>Fungi</taxon>
        <taxon>Dikarya</taxon>
        <taxon>Basidiomycota</taxon>
        <taxon>Agaricomycotina</taxon>
        <taxon>Agaricomycetes</taxon>
        <taxon>Agaricomycetidae</taxon>
        <taxon>Agaricales</taxon>
        <taxon>Marasmiineae</taxon>
        <taxon>Mycenaceae</taxon>
        <taxon>Mycena</taxon>
    </lineage>
</organism>
<gene>
    <name evidence="2" type="ORF">B0H17DRAFT_1027329</name>
</gene>
<feature type="chain" id="PRO_5042278007" description="Secreted protein" evidence="1">
    <location>
        <begin position="19"/>
        <end position="104"/>
    </location>
</feature>
<reference evidence="2" key="1">
    <citation type="submission" date="2023-03" db="EMBL/GenBank/DDBJ databases">
        <title>Massive genome expansion in bonnet fungi (Mycena s.s.) driven by repeated elements and novel gene families across ecological guilds.</title>
        <authorList>
            <consortium name="Lawrence Berkeley National Laboratory"/>
            <person name="Harder C.B."/>
            <person name="Miyauchi S."/>
            <person name="Viragh M."/>
            <person name="Kuo A."/>
            <person name="Thoen E."/>
            <person name="Andreopoulos B."/>
            <person name="Lu D."/>
            <person name="Skrede I."/>
            <person name="Drula E."/>
            <person name="Henrissat B."/>
            <person name="Morin E."/>
            <person name="Kohler A."/>
            <person name="Barry K."/>
            <person name="LaButti K."/>
            <person name="Morin E."/>
            <person name="Salamov A."/>
            <person name="Lipzen A."/>
            <person name="Mereny Z."/>
            <person name="Hegedus B."/>
            <person name="Baldrian P."/>
            <person name="Stursova M."/>
            <person name="Weitz H."/>
            <person name="Taylor A."/>
            <person name="Grigoriev I.V."/>
            <person name="Nagy L.G."/>
            <person name="Martin F."/>
            <person name="Kauserud H."/>
        </authorList>
    </citation>
    <scope>NUCLEOTIDE SEQUENCE</scope>
    <source>
        <strain evidence="2">CBHHK067</strain>
    </source>
</reference>
<protein>
    <recommendedName>
        <fullName evidence="4">Secreted protein</fullName>
    </recommendedName>
</protein>
<feature type="signal peptide" evidence="1">
    <location>
        <begin position="1"/>
        <end position="18"/>
    </location>
</feature>
<accession>A0AAD7H2U3</accession>
<sequence length="104" mass="11897">MLLLILSILVGTWYYCLHQTTHFCDFRTSDLYWGEQGFGGGSEDVDDLWPSHTARFSAVIGPISPHRCSSWKERTVRICVPVRSYRSSNTKSGQCGLLRRRKSL</sequence>
<proteinExistence type="predicted"/>
<keyword evidence="3" id="KW-1185">Reference proteome</keyword>
<dbReference type="EMBL" id="JARKIE010000001">
    <property type="protein sequence ID" value="KAJ7710575.1"/>
    <property type="molecule type" value="Genomic_DNA"/>
</dbReference>
<keyword evidence="1" id="KW-0732">Signal</keyword>
<dbReference type="Proteomes" id="UP001221757">
    <property type="component" value="Unassembled WGS sequence"/>
</dbReference>
<evidence type="ECO:0000256" key="1">
    <source>
        <dbReference type="SAM" id="SignalP"/>
    </source>
</evidence>
<comment type="caution">
    <text evidence="2">The sequence shown here is derived from an EMBL/GenBank/DDBJ whole genome shotgun (WGS) entry which is preliminary data.</text>
</comment>
<dbReference type="AlphaFoldDB" id="A0AAD7H2U3"/>
<evidence type="ECO:0000313" key="2">
    <source>
        <dbReference type="EMBL" id="KAJ7710575.1"/>
    </source>
</evidence>
<name>A0AAD7H2U3_MYCRO</name>